<gene>
    <name evidence="3" type="ORF">ODALV1_LOCUS24546</name>
</gene>
<feature type="transmembrane region" description="Helical" evidence="2">
    <location>
        <begin position="185"/>
        <end position="211"/>
    </location>
</feature>
<feature type="transmembrane region" description="Helical" evidence="2">
    <location>
        <begin position="46"/>
        <end position="64"/>
    </location>
</feature>
<dbReference type="Proteomes" id="UP001642540">
    <property type="component" value="Unassembled WGS sequence"/>
</dbReference>
<name>A0ABP1RP78_9HEXA</name>
<sequence length="480" mass="55107">MHTQESCYTNKILVSTLNPKGNPIRSQRNSSSTQPKTHKIPGTIKLLQWYFLTGYYTLLFPFKFTKTIVDGQQYWKRTGWKLQKALSLLVWWPLAWVFYLTELIVRSTSFINSDAYNAKQYFKLGCCILHTVFQFMFFWIVVGNSKKLEKFFNDVYNCSLLYTNDALPVSSTNTSVLPKWKSRGLLIYMVFMHAIGLTLVLVNNLFFGAYLGKFVAPSEQLLNAIKIGRQRFFIDEISSENLTSTLGLNSSGIYTTENVIIGVIELVIEFVRLWNNFFTGAFIYGALPLIFWTSAKGFQAFLLGVSSTYPMILNKALHSLQAELVVEKYEELRSLLRSINSTWGSIVLVWVIEMTLTVVVRMNNAIESKNLIVVYFSSNILFLVVSLVLMAEGHRSNFSFKQWLSKRYTREKIFAQNRKELEWLEKDLEVSSVSIGSPGVYEISYGFLGQLLVFTVTVFLISFDDSKNQVVNCRCDCKNI</sequence>
<feature type="transmembrane region" description="Helical" evidence="2">
    <location>
        <begin position="273"/>
        <end position="293"/>
    </location>
</feature>
<feature type="transmembrane region" description="Helical" evidence="2">
    <location>
        <begin position="372"/>
        <end position="391"/>
    </location>
</feature>
<feature type="region of interest" description="Disordered" evidence="1">
    <location>
        <begin position="18"/>
        <end position="38"/>
    </location>
</feature>
<accession>A0ABP1RP78</accession>
<evidence type="ECO:0000313" key="4">
    <source>
        <dbReference type="Proteomes" id="UP001642540"/>
    </source>
</evidence>
<organism evidence="3 4">
    <name type="scientific">Orchesella dallaii</name>
    <dbReference type="NCBI Taxonomy" id="48710"/>
    <lineage>
        <taxon>Eukaryota</taxon>
        <taxon>Metazoa</taxon>
        <taxon>Ecdysozoa</taxon>
        <taxon>Arthropoda</taxon>
        <taxon>Hexapoda</taxon>
        <taxon>Collembola</taxon>
        <taxon>Entomobryomorpha</taxon>
        <taxon>Entomobryoidea</taxon>
        <taxon>Orchesellidae</taxon>
        <taxon>Orchesellinae</taxon>
        <taxon>Orchesella</taxon>
    </lineage>
</organism>
<feature type="transmembrane region" description="Helical" evidence="2">
    <location>
        <begin position="121"/>
        <end position="142"/>
    </location>
</feature>
<keyword evidence="4" id="KW-1185">Reference proteome</keyword>
<feature type="compositionally biased region" description="Polar residues" evidence="1">
    <location>
        <begin position="18"/>
        <end position="35"/>
    </location>
</feature>
<evidence type="ECO:0000256" key="2">
    <source>
        <dbReference type="SAM" id="Phobius"/>
    </source>
</evidence>
<evidence type="ECO:0000313" key="3">
    <source>
        <dbReference type="EMBL" id="CAL8132256.1"/>
    </source>
</evidence>
<proteinExistence type="predicted"/>
<keyword evidence="2" id="KW-0472">Membrane</keyword>
<feature type="transmembrane region" description="Helical" evidence="2">
    <location>
        <begin position="85"/>
        <end position="101"/>
    </location>
</feature>
<protein>
    <recommendedName>
        <fullName evidence="5">Gustatory receptor</fullName>
    </recommendedName>
</protein>
<evidence type="ECO:0000256" key="1">
    <source>
        <dbReference type="SAM" id="MobiDB-lite"/>
    </source>
</evidence>
<feature type="transmembrane region" description="Helical" evidence="2">
    <location>
        <begin position="443"/>
        <end position="463"/>
    </location>
</feature>
<keyword evidence="2" id="KW-1133">Transmembrane helix</keyword>
<reference evidence="3 4" key="1">
    <citation type="submission" date="2024-08" db="EMBL/GenBank/DDBJ databases">
        <authorList>
            <person name="Cucini C."/>
            <person name="Frati F."/>
        </authorList>
    </citation>
    <scope>NUCLEOTIDE SEQUENCE [LARGE SCALE GENOMIC DNA]</scope>
</reference>
<dbReference type="EMBL" id="CAXLJM020000092">
    <property type="protein sequence ID" value="CAL8132256.1"/>
    <property type="molecule type" value="Genomic_DNA"/>
</dbReference>
<keyword evidence="2" id="KW-0812">Transmembrane</keyword>
<evidence type="ECO:0008006" key="5">
    <source>
        <dbReference type="Google" id="ProtNLM"/>
    </source>
</evidence>
<comment type="caution">
    <text evidence="3">The sequence shown here is derived from an EMBL/GenBank/DDBJ whole genome shotgun (WGS) entry which is preliminary data.</text>
</comment>
<feature type="transmembrane region" description="Helical" evidence="2">
    <location>
        <begin position="341"/>
        <end position="360"/>
    </location>
</feature>